<dbReference type="eggNOG" id="ENOG502T8DD">
    <property type="taxonomic scope" value="Eukaryota"/>
</dbReference>
<accession>K0R8P7</accession>
<reference evidence="2 3" key="1">
    <citation type="journal article" date="2012" name="Genome Biol.">
        <title>Genome and low-iron response of an oceanic diatom adapted to chronic iron limitation.</title>
        <authorList>
            <person name="Lommer M."/>
            <person name="Specht M."/>
            <person name="Roy A.S."/>
            <person name="Kraemer L."/>
            <person name="Andreson R."/>
            <person name="Gutowska M.A."/>
            <person name="Wolf J."/>
            <person name="Bergner S.V."/>
            <person name="Schilhabel M.B."/>
            <person name="Klostermeier U.C."/>
            <person name="Beiko R.G."/>
            <person name="Rosenstiel P."/>
            <person name="Hippler M."/>
            <person name="Laroche J."/>
        </authorList>
    </citation>
    <scope>NUCLEOTIDE SEQUENCE [LARGE SCALE GENOMIC DNA]</scope>
    <source>
        <strain evidence="2 3">CCMP1005</strain>
    </source>
</reference>
<gene>
    <name evidence="2" type="ORF">THAOC_32681</name>
</gene>
<dbReference type="Proteomes" id="UP000266841">
    <property type="component" value="Unassembled WGS sequence"/>
</dbReference>
<comment type="caution">
    <text evidence="2">The sequence shown here is derived from an EMBL/GenBank/DDBJ whole genome shotgun (WGS) entry which is preliminary data.</text>
</comment>
<organism evidence="2 3">
    <name type="scientific">Thalassiosira oceanica</name>
    <name type="common">Marine diatom</name>
    <dbReference type="NCBI Taxonomy" id="159749"/>
    <lineage>
        <taxon>Eukaryota</taxon>
        <taxon>Sar</taxon>
        <taxon>Stramenopiles</taxon>
        <taxon>Ochrophyta</taxon>
        <taxon>Bacillariophyta</taxon>
        <taxon>Coscinodiscophyceae</taxon>
        <taxon>Thalassiosirophycidae</taxon>
        <taxon>Thalassiosirales</taxon>
        <taxon>Thalassiosiraceae</taxon>
        <taxon>Thalassiosira</taxon>
    </lineage>
</organism>
<sequence length="212" mass="24059">MSNVDLLSTADQDQSMDGELPSNLNNDINTSQQSAPASTIYYQIEFDVEHIGKNRPQNKRQALWRYCIATSSPGVDDSTTICEHVAQLVWSTHSGKYAIKVDGEEVYSNVAKGSVLEHKWRWDHRNACVVDEGGVQMRILACRKPPTRSSKNFRCYEFLVQGKVYRELPRFGSSASRSDDDAFQNEEREYNQGKLMTILDVIEPGWRAKGYA</sequence>
<keyword evidence="3" id="KW-1185">Reference proteome</keyword>
<evidence type="ECO:0000256" key="1">
    <source>
        <dbReference type="SAM" id="MobiDB-lite"/>
    </source>
</evidence>
<feature type="region of interest" description="Disordered" evidence="1">
    <location>
        <begin position="1"/>
        <end position="30"/>
    </location>
</feature>
<evidence type="ECO:0000313" key="3">
    <source>
        <dbReference type="Proteomes" id="UP000266841"/>
    </source>
</evidence>
<dbReference type="OrthoDB" id="10424811at2759"/>
<proteinExistence type="predicted"/>
<dbReference type="OMA" id="STTICEH"/>
<feature type="compositionally biased region" description="Polar residues" evidence="1">
    <location>
        <begin position="1"/>
        <end position="15"/>
    </location>
</feature>
<protein>
    <submittedName>
        <fullName evidence="2">Uncharacterized protein</fullName>
    </submittedName>
</protein>
<dbReference type="EMBL" id="AGNL01045747">
    <property type="protein sequence ID" value="EJK48519.1"/>
    <property type="molecule type" value="Genomic_DNA"/>
</dbReference>
<name>K0R8P7_THAOC</name>
<evidence type="ECO:0000313" key="2">
    <source>
        <dbReference type="EMBL" id="EJK48519.1"/>
    </source>
</evidence>
<dbReference type="AlphaFoldDB" id="K0R8P7"/>